<feature type="region of interest" description="Disordered" evidence="1">
    <location>
        <begin position="39"/>
        <end position="66"/>
    </location>
</feature>
<gene>
    <name evidence="2" type="ORF">PG996_004258</name>
</gene>
<evidence type="ECO:0000313" key="3">
    <source>
        <dbReference type="Proteomes" id="UP001446871"/>
    </source>
</evidence>
<dbReference type="PANTHER" id="PTHR31252:SF11">
    <property type="entry name" value="DUF4419 DOMAIN-CONTAINING PROTEIN"/>
    <property type="match status" value="1"/>
</dbReference>
<reference evidence="2 3" key="1">
    <citation type="submission" date="2023-01" db="EMBL/GenBank/DDBJ databases">
        <title>Analysis of 21 Apiospora genomes using comparative genomics revels a genus with tremendous synthesis potential of carbohydrate active enzymes and secondary metabolites.</title>
        <authorList>
            <person name="Sorensen T."/>
        </authorList>
    </citation>
    <scope>NUCLEOTIDE SEQUENCE [LARGE SCALE GENOMIC DNA]</scope>
    <source>
        <strain evidence="2 3">CBS 83171</strain>
    </source>
</reference>
<dbReference type="Proteomes" id="UP001446871">
    <property type="component" value="Unassembled WGS sequence"/>
</dbReference>
<name>A0ABR1W3M5_9PEZI</name>
<sequence>MPVTIRPSSHRAKPIRAASVDEEDFATSSTQILEEADGSYHGKHRGNLLRSSFGPAGDELSQPEDEPVCADKNGLIGAAASAYAQHHHLVLRPEDFWIAITTQLRCYMNAHAEEVRHLIVPHQGQKPLEVQVPSLEAAMDVPLMVQRFGDAMDEHVLDPTLRQWFVPDFSTTTPDDVAVASIVAMAAYSAYFSYWVHVICGLPSVTLLGERADYENILQRLDRLAEFGQEPAEFAAQLRPILRRCVRTFDVPEEPALKEFWNNICTVHVMGCGGDRYFSGWITAFAFWQPSGKRTDYHDLRKDRFGRSEVSLLLNQELVTGVRLDSVDLGLTYDGVTYRAIESDDLPGGSVKVPVTIIDTAGSPINVELLAGSVAVSCKKSGEVTTSGYEDLDTLQPKLGWFMYERKEVP</sequence>
<feature type="region of interest" description="Disordered" evidence="1">
    <location>
        <begin position="1"/>
        <end position="20"/>
    </location>
</feature>
<dbReference type="InterPro" id="IPR025533">
    <property type="entry name" value="DUF4419"/>
</dbReference>
<proteinExistence type="predicted"/>
<evidence type="ECO:0000256" key="1">
    <source>
        <dbReference type="SAM" id="MobiDB-lite"/>
    </source>
</evidence>
<accession>A0ABR1W3M5</accession>
<organism evidence="2 3">
    <name type="scientific">Apiospora saccharicola</name>
    <dbReference type="NCBI Taxonomy" id="335842"/>
    <lineage>
        <taxon>Eukaryota</taxon>
        <taxon>Fungi</taxon>
        <taxon>Dikarya</taxon>
        <taxon>Ascomycota</taxon>
        <taxon>Pezizomycotina</taxon>
        <taxon>Sordariomycetes</taxon>
        <taxon>Xylariomycetidae</taxon>
        <taxon>Amphisphaeriales</taxon>
        <taxon>Apiosporaceae</taxon>
        <taxon>Apiospora</taxon>
    </lineage>
</organism>
<dbReference type="Pfam" id="PF14388">
    <property type="entry name" value="DUF4419"/>
    <property type="match status" value="1"/>
</dbReference>
<protein>
    <submittedName>
        <fullName evidence="2">Uncharacterized protein</fullName>
    </submittedName>
</protein>
<keyword evidence="3" id="KW-1185">Reference proteome</keyword>
<dbReference type="PANTHER" id="PTHR31252">
    <property type="entry name" value="DUF4419 DOMAIN-CONTAINING PROTEIN"/>
    <property type="match status" value="1"/>
</dbReference>
<comment type="caution">
    <text evidence="2">The sequence shown here is derived from an EMBL/GenBank/DDBJ whole genome shotgun (WGS) entry which is preliminary data.</text>
</comment>
<evidence type="ECO:0000313" key="2">
    <source>
        <dbReference type="EMBL" id="KAK8078088.1"/>
    </source>
</evidence>
<dbReference type="EMBL" id="JAQQWM010000002">
    <property type="protein sequence ID" value="KAK8078088.1"/>
    <property type="molecule type" value="Genomic_DNA"/>
</dbReference>